<name>A0A4Z2IVV4_9TELE</name>
<protein>
    <submittedName>
        <fullName evidence="2">Uncharacterized protein</fullName>
    </submittedName>
</protein>
<evidence type="ECO:0000313" key="2">
    <source>
        <dbReference type="EMBL" id="TNN81877.1"/>
    </source>
</evidence>
<evidence type="ECO:0000313" key="3">
    <source>
        <dbReference type="Proteomes" id="UP000314294"/>
    </source>
</evidence>
<dbReference type="AlphaFoldDB" id="A0A4Z2IVV4"/>
<dbReference type="OrthoDB" id="8946895at2759"/>
<accession>A0A4Z2IVV4</accession>
<feature type="compositionally biased region" description="Low complexity" evidence="1">
    <location>
        <begin position="67"/>
        <end position="77"/>
    </location>
</feature>
<feature type="compositionally biased region" description="Basic and acidic residues" evidence="1">
    <location>
        <begin position="165"/>
        <end position="174"/>
    </location>
</feature>
<gene>
    <name evidence="2" type="ORF">EYF80_007785</name>
</gene>
<comment type="caution">
    <text evidence="2">The sequence shown here is derived from an EMBL/GenBank/DDBJ whole genome shotgun (WGS) entry which is preliminary data.</text>
</comment>
<feature type="compositionally biased region" description="Basic and acidic residues" evidence="1">
    <location>
        <begin position="80"/>
        <end position="100"/>
    </location>
</feature>
<proteinExistence type="predicted"/>
<dbReference type="EMBL" id="SRLO01000043">
    <property type="protein sequence ID" value="TNN81877.1"/>
    <property type="molecule type" value="Genomic_DNA"/>
</dbReference>
<keyword evidence="3" id="KW-1185">Reference proteome</keyword>
<evidence type="ECO:0000256" key="1">
    <source>
        <dbReference type="SAM" id="MobiDB-lite"/>
    </source>
</evidence>
<sequence>MRVVNIVGFRRGYNFINELQGLAKPFGKVVKHLVLDLRPEGFTQVLMEDLLAVRRHRCPDRPKRDNSSLSPASSQQPEEPPAKKSKEEEKPEEEQQKEEQQQEEEEEEEEEEQQKEEVEATGEEDVQSCDDETKEAPPPEQSPEGRGQPSEDVKQEEQEEQEEQVEQKEQKEQAEQEEQMETSSNQNGQTEAPPPAENKSNVASLPLPPHDPTTPIGETECYCASAAGFL</sequence>
<feature type="region of interest" description="Disordered" evidence="1">
    <location>
        <begin position="58"/>
        <end position="218"/>
    </location>
</feature>
<feature type="compositionally biased region" description="Acidic residues" evidence="1">
    <location>
        <begin position="101"/>
        <end position="133"/>
    </location>
</feature>
<reference evidence="2 3" key="1">
    <citation type="submission" date="2019-03" db="EMBL/GenBank/DDBJ databases">
        <title>First draft genome of Liparis tanakae, snailfish: a comprehensive survey of snailfish specific genes.</title>
        <authorList>
            <person name="Kim W."/>
            <person name="Song I."/>
            <person name="Jeong J.-H."/>
            <person name="Kim D."/>
            <person name="Kim S."/>
            <person name="Ryu S."/>
            <person name="Song J.Y."/>
            <person name="Lee S.K."/>
        </authorList>
    </citation>
    <scope>NUCLEOTIDE SEQUENCE [LARGE SCALE GENOMIC DNA]</scope>
    <source>
        <tissue evidence="2">Muscle</tissue>
    </source>
</reference>
<organism evidence="2 3">
    <name type="scientific">Liparis tanakae</name>
    <name type="common">Tanaka's snailfish</name>
    <dbReference type="NCBI Taxonomy" id="230148"/>
    <lineage>
        <taxon>Eukaryota</taxon>
        <taxon>Metazoa</taxon>
        <taxon>Chordata</taxon>
        <taxon>Craniata</taxon>
        <taxon>Vertebrata</taxon>
        <taxon>Euteleostomi</taxon>
        <taxon>Actinopterygii</taxon>
        <taxon>Neopterygii</taxon>
        <taxon>Teleostei</taxon>
        <taxon>Neoteleostei</taxon>
        <taxon>Acanthomorphata</taxon>
        <taxon>Eupercaria</taxon>
        <taxon>Perciformes</taxon>
        <taxon>Cottioidei</taxon>
        <taxon>Cottales</taxon>
        <taxon>Liparidae</taxon>
        <taxon>Liparis</taxon>
    </lineage>
</organism>
<dbReference type="Proteomes" id="UP000314294">
    <property type="component" value="Unassembled WGS sequence"/>
</dbReference>